<protein>
    <submittedName>
        <fullName evidence="2">Uncharacterized protein</fullName>
    </submittedName>
</protein>
<evidence type="ECO:0000256" key="1">
    <source>
        <dbReference type="SAM" id="MobiDB-lite"/>
    </source>
</evidence>
<name>A0A9Q1CTG8_HOLLE</name>
<reference evidence="2" key="1">
    <citation type="submission" date="2021-10" db="EMBL/GenBank/DDBJ databases">
        <title>Tropical sea cucumber genome reveals ecological adaptation and Cuvierian tubules defense mechanism.</title>
        <authorList>
            <person name="Chen T."/>
        </authorList>
    </citation>
    <scope>NUCLEOTIDE SEQUENCE</scope>
    <source>
        <strain evidence="2">Nanhai2018</strain>
        <tissue evidence="2">Muscle</tissue>
    </source>
</reference>
<evidence type="ECO:0000313" key="2">
    <source>
        <dbReference type="EMBL" id="KAJ8050796.1"/>
    </source>
</evidence>
<feature type="region of interest" description="Disordered" evidence="1">
    <location>
        <begin position="31"/>
        <end position="52"/>
    </location>
</feature>
<organism evidence="2 3">
    <name type="scientific">Holothuria leucospilota</name>
    <name type="common">Black long sea cucumber</name>
    <name type="synonym">Mertensiothuria leucospilota</name>
    <dbReference type="NCBI Taxonomy" id="206669"/>
    <lineage>
        <taxon>Eukaryota</taxon>
        <taxon>Metazoa</taxon>
        <taxon>Echinodermata</taxon>
        <taxon>Eleutherozoa</taxon>
        <taxon>Echinozoa</taxon>
        <taxon>Holothuroidea</taxon>
        <taxon>Aspidochirotacea</taxon>
        <taxon>Aspidochirotida</taxon>
        <taxon>Holothuriidae</taxon>
        <taxon>Holothuria</taxon>
    </lineage>
</organism>
<dbReference type="Proteomes" id="UP001152320">
    <property type="component" value="Chromosome 1"/>
</dbReference>
<dbReference type="AlphaFoldDB" id="A0A9Q1CTG8"/>
<feature type="compositionally biased region" description="Low complexity" evidence="1">
    <location>
        <begin position="35"/>
        <end position="52"/>
    </location>
</feature>
<accession>A0A9Q1CTG8</accession>
<keyword evidence="3" id="KW-1185">Reference proteome</keyword>
<evidence type="ECO:0000313" key="3">
    <source>
        <dbReference type="Proteomes" id="UP001152320"/>
    </source>
</evidence>
<sequence length="52" mass="5338">MPNSLSGLKATEQAMASCLRVGTSQSLVTTILPRGSSGSSTNGALSSHIYLR</sequence>
<comment type="caution">
    <text evidence="2">The sequence shown here is derived from an EMBL/GenBank/DDBJ whole genome shotgun (WGS) entry which is preliminary data.</text>
</comment>
<dbReference type="EMBL" id="JAIZAY010000001">
    <property type="protein sequence ID" value="KAJ8050796.1"/>
    <property type="molecule type" value="Genomic_DNA"/>
</dbReference>
<gene>
    <name evidence="2" type="ORF">HOLleu_04133</name>
</gene>
<proteinExistence type="predicted"/>